<accession>A0A7S0P6P2</accession>
<evidence type="ECO:0000313" key="1">
    <source>
        <dbReference type="EMBL" id="CAD8555659.1"/>
    </source>
</evidence>
<gene>
    <name evidence="1" type="ORF">MCHI0186_LOCUS607</name>
</gene>
<sequence length="188" mass="21116">MLSLLTVFVDDLCWAMNDYLRDRYNSDLSDFIPCMDPKVAVSTMNVARDQVASGIAAVNDQLEEYSGGESGNPYLKYLCYNYAKVPLKDLCTKETIYHDQAYSTFVCQAEDQKKLTEKADMTSYDSTIQDLIMFPDAFCPYPTNFYSVALGNFSKPASDGGLGQLRCPFKGYSDDEMKVPIEFSMGQC</sequence>
<organism evidence="1">
    <name type="scientific">Minchinia chitonis</name>
    <dbReference type="NCBI Taxonomy" id="262233"/>
    <lineage>
        <taxon>Eukaryota</taxon>
        <taxon>Sar</taxon>
        <taxon>Rhizaria</taxon>
        <taxon>Endomyxa</taxon>
        <taxon>Ascetosporea</taxon>
        <taxon>Haplosporida</taxon>
        <taxon>Haplosporidiidae</taxon>
        <taxon>Minchinia</taxon>
    </lineage>
</organism>
<proteinExistence type="predicted"/>
<name>A0A7S0P6P2_9EUKA</name>
<protein>
    <submittedName>
        <fullName evidence="1">Uncharacterized protein</fullName>
    </submittedName>
</protein>
<dbReference type="AlphaFoldDB" id="A0A7S0P6P2"/>
<dbReference type="EMBL" id="HBES01001649">
    <property type="protein sequence ID" value="CAD8555659.1"/>
    <property type="molecule type" value="Transcribed_RNA"/>
</dbReference>
<reference evidence="1" key="1">
    <citation type="submission" date="2021-01" db="EMBL/GenBank/DDBJ databases">
        <authorList>
            <person name="Corre E."/>
            <person name="Pelletier E."/>
            <person name="Niang G."/>
            <person name="Scheremetjew M."/>
            <person name="Finn R."/>
            <person name="Kale V."/>
            <person name="Holt S."/>
            <person name="Cochrane G."/>
            <person name="Meng A."/>
            <person name="Brown T."/>
            <person name="Cohen L."/>
        </authorList>
    </citation>
    <scope>NUCLEOTIDE SEQUENCE</scope>
</reference>